<dbReference type="Gene3D" id="1.20.120.450">
    <property type="entry name" value="dinb family like domain"/>
    <property type="match status" value="1"/>
</dbReference>
<organism evidence="1 2">
    <name type="scientific">Lacinutrix venerupis</name>
    <dbReference type="NCBI Taxonomy" id="1486034"/>
    <lineage>
        <taxon>Bacteria</taxon>
        <taxon>Pseudomonadati</taxon>
        <taxon>Bacteroidota</taxon>
        <taxon>Flavobacteriia</taxon>
        <taxon>Flavobacteriales</taxon>
        <taxon>Flavobacteriaceae</taxon>
        <taxon>Lacinutrix</taxon>
    </lineage>
</organism>
<protein>
    <recommendedName>
        <fullName evidence="3">DinB family protein</fullName>
    </recommendedName>
</protein>
<evidence type="ECO:0000313" key="2">
    <source>
        <dbReference type="Proteomes" id="UP000187506"/>
    </source>
</evidence>
<proteinExistence type="predicted"/>
<dbReference type="EMBL" id="CP019352">
    <property type="protein sequence ID" value="APY00569.1"/>
    <property type="molecule type" value="Genomic_DNA"/>
</dbReference>
<accession>A0AAC9LM04</accession>
<sequence>MHNIIESSLFTLKKSKVLLNKLSNEELSNSSVSPYYSSIGSHIRHIYDFYDCSCNLNHEGIIDLTSRKRDLSVEVCCDSAMGYLNQILERLSVLKDKINERIIVIDDLGSGKIKINYTYEALLAQANSHTIHHYAIIGYILDRLNIEIEDNNFGYNPTTPNSRINFK</sequence>
<dbReference type="KEGG" id="lvn:BWR22_09655"/>
<gene>
    <name evidence="1" type="ORF">BWR22_09655</name>
</gene>
<dbReference type="RefSeq" id="WP_076733475.1">
    <property type="nucleotide sequence ID" value="NZ_CP019352.1"/>
</dbReference>
<evidence type="ECO:0008006" key="3">
    <source>
        <dbReference type="Google" id="ProtNLM"/>
    </source>
</evidence>
<evidence type="ECO:0000313" key="1">
    <source>
        <dbReference type="EMBL" id="APY00569.1"/>
    </source>
</evidence>
<keyword evidence="2" id="KW-1185">Reference proteome</keyword>
<dbReference type="InterPro" id="IPR034660">
    <property type="entry name" value="DinB/YfiT-like"/>
</dbReference>
<reference evidence="1 2" key="1">
    <citation type="submission" date="2017-01" db="EMBL/GenBank/DDBJ databases">
        <title>Complete genome of Lacinutrix venerupis DOK2-8 isolated from seawater in Dokdo.</title>
        <authorList>
            <person name="Chi W.-J."/>
            <person name="Kim J.H."/>
        </authorList>
    </citation>
    <scope>NUCLEOTIDE SEQUENCE [LARGE SCALE GENOMIC DNA]</scope>
    <source>
        <strain evidence="1 2">DOK2-8</strain>
    </source>
</reference>
<name>A0AAC9LM04_9FLAO</name>
<dbReference type="AlphaFoldDB" id="A0AAC9LM04"/>
<dbReference type="Proteomes" id="UP000187506">
    <property type="component" value="Chromosome"/>
</dbReference>